<dbReference type="EMBL" id="ARYI01000005">
    <property type="protein sequence ID" value="KCZ94939.1"/>
    <property type="molecule type" value="Genomic_DNA"/>
</dbReference>
<comment type="caution">
    <text evidence="1">The sequence shown here is derived from an EMBL/GenBank/DDBJ whole genome shotgun (WGS) entry which is preliminary data.</text>
</comment>
<keyword evidence="2" id="KW-1185">Reference proteome</keyword>
<dbReference type="PANTHER" id="PTHR36922">
    <property type="entry name" value="BLL2446 PROTEIN"/>
    <property type="match status" value="1"/>
</dbReference>
<proteinExistence type="predicted"/>
<reference evidence="1 2" key="1">
    <citation type="submission" date="2013-04" db="EMBL/GenBank/DDBJ databases">
        <title>Hyphomonas hirschiana VP5 Genome Sequencing.</title>
        <authorList>
            <person name="Lai Q."/>
            <person name="Shao Z."/>
        </authorList>
    </citation>
    <scope>NUCLEOTIDE SEQUENCE [LARGE SCALE GENOMIC DNA]</scope>
    <source>
        <strain evidence="1 2">VP5</strain>
    </source>
</reference>
<dbReference type="InterPro" id="IPR018531">
    <property type="entry name" value="DUF1993"/>
</dbReference>
<dbReference type="RefSeq" id="WP_011646945.1">
    <property type="nucleotide sequence ID" value="NZ_ARYI01000005.1"/>
</dbReference>
<organism evidence="1 2">
    <name type="scientific">Hyphomonas hirschiana VP5</name>
    <dbReference type="NCBI Taxonomy" id="1280951"/>
    <lineage>
        <taxon>Bacteria</taxon>
        <taxon>Pseudomonadati</taxon>
        <taxon>Pseudomonadota</taxon>
        <taxon>Alphaproteobacteria</taxon>
        <taxon>Hyphomonadales</taxon>
        <taxon>Hyphomonadaceae</taxon>
        <taxon>Hyphomonas</taxon>
    </lineage>
</organism>
<evidence type="ECO:0000313" key="2">
    <source>
        <dbReference type="Proteomes" id="UP000025061"/>
    </source>
</evidence>
<dbReference type="InterPro" id="IPR034660">
    <property type="entry name" value="DinB/YfiT-like"/>
</dbReference>
<dbReference type="Proteomes" id="UP000025061">
    <property type="component" value="Unassembled WGS sequence"/>
</dbReference>
<protein>
    <recommendedName>
        <fullName evidence="3">DUF1993 domain-containing protein</fullName>
    </recommendedName>
</protein>
<dbReference type="Gene3D" id="1.20.120.450">
    <property type="entry name" value="dinb family like domain"/>
    <property type="match status" value="1"/>
</dbReference>
<dbReference type="PATRIC" id="fig|1280951.3.peg.1378"/>
<evidence type="ECO:0008006" key="3">
    <source>
        <dbReference type="Google" id="ProtNLM"/>
    </source>
</evidence>
<dbReference type="OrthoDB" id="338237at2"/>
<gene>
    <name evidence="1" type="ORF">HHI_06817</name>
</gene>
<sequence>MTTTTVSHILKASTGQTLGALKGMLIKGEAYARKLNVEDGVILSHRLYPDMFALTRQVQIACDTVARGAARLAGLDMPEFPDTEQTFAELIARCDKAMAYVKGIDDAKIDANTNVTLQIPMGPNTMPMEGRAYLSGFILTNLHFHAAIAYALLRAQGLNIGKRDYLVPVE</sequence>
<name>A0A059FW94_9PROT</name>
<evidence type="ECO:0000313" key="1">
    <source>
        <dbReference type="EMBL" id="KCZ94939.1"/>
    </source>
</evidence>
<dbReference type="Pfam" id="PF09351">
    <property type="entry name" value="DUF1993"/>
    <property type="match status" value="1"/>
</dbReference>
<accession>A0A059FW94</accession>
<dbReference type="AlphaFoldDB" id="A0A059FW94"/>
<dbReference type="PANTHER" id="PTHR36922:SF1">
    <property type="entry name" value="DUF1993 DOMAIN-CONTAINING PROTEIN"/>
    <property type="match status" value="1"/>
</dbReference>
<dbReference type="SUPFAM" id="SSF109854">
    <property type="entry name" value="DinB/YfiT-like putative metalloenzymes"/>
    <property type="match status" value="1"/>
</dbReference>